<gene>
    <name evidence="8" type="ORF">SAPINGB_P003059</name>
</gene>
<keyword evidence="4 7" id="KW-0547">Nucleotide-binding</keyword>
<dbReference type="Gene3D" id="3.40.1190.10">
    <property type="entry name" value="Mur-like, catalytic domain"/>
    <property type="match status" value="1"/>
</dbReference>
<evidence type="ECO:0000256" key="6">
    <source>
        <dbReference type="ARBA" id="ARBA00022842"/>
    </source>
</evidence>
<dbReference type="InterPro" id="IPR001645">
    <property type="entry name" value="Folylpolyglutamate_synth"/>
</dbReference>
<keyword evidence="7" id="KW-0554">One-carbon metabolism</keyword>
<evidence type="ECO:0000256" key="3">
    <source>
        <dbReference type="ARBA" id="ARBA00022723"/>
    </source>
</evidence>
<keyword evidence="6" id="KW-0460">Magnesium</keyword>
<keyword evidence="3" id="KW-0479">Metal-binding</keyword>
<evidence type="ECO:0000256" key="1">
    <source>
        <dbReference type="ARBA" id="ARBA00008276"/>
    </source>
</evidence>
<dbReference type="Gene3D" id="3.90.190.20">
    <property type="entry name" value="Mur ligase, C-terminal domain"/>
    <property type="match status" value="1"/>
</dbReference>
<dbReference type="PIRSF" id="PIRSF001563">
    <property type="entry name" value="Folylpolyglu_synth"/>
    <property type="match status" value="1"/>
</dbReference>
<reference evidence="8 9" key="1">
    <citation type="submission" date="2019-09" db="EMBL/GenBank/DDBJ databases">
        <authorList>
            <person name="Brejova B."/>
        </authorList>
    </citation>
    <scope>NUCLEOTIDE SEQUENCE [LARGE SCALE GENOMIC DNA]</scope>
</reference>
<dbReference type="InterPro" id="IPR036615">
    <property type="entry name" value="Mur_ligase_C_dom_sf"/>
</dbReference>
<dbReference type="PANTHER" id="PTHR11136:SF0">
    <property type="entry name" value="DIHYDROFOLATE SYNTHETASE-RELATED"/>
    <property type="match status" value="1"/>
</dbReference>
<dbReference type="GO" id="GO:0005524">
    <property type="term" value="F:ATP binding"/>
    <property type="evidence" value="ECO:0007669"/>
    <property type="project" value="UniProtKB-KW"/>
</dbReference>
<sequence length="452" mass="49561">MGIDLGLRRVSQLLALLGNPHKSWYSIHVAGTNGKGSVCAYLTSVFQSASIRSGRFTSPHLINRWDSITIDGQSVSESEFLNVEAAVRMTDSANNIGATEFELLTAVAFEIFAKQHVRIAVVEVGLGGRLDATNILEPSNEECSPTVVAGKHRGQDKGVLATVITKIGLDHQSFLGNTLSEIASEKAGIIKPGVACIVDATNADDVLSVVYRVAQENKSQLINASFLHSKNCHFIDTKLWGPFNTKLTPLLGNYQKANLACALKTLETLIEWFPQELKDQKIIEEGIKNTIWPGRLQWVNLMFPNVDSPVSVLMDGAHNPQAAEELSNFLETNIRPFHKRINFVIGFTKGKNCKNIIKKVIKKGDSVITTDFDSIDGMPWISSYSAEDTAKMVSDSVDSVFVRALPSHGETQLDAVTESYIYGSADEKEPSIVVFGSLYLIGKILIKHKEQN</sequence>
<dbReference type="GO" id="GO:0005829">
    <property type="term" value="C:cytosol"/>
    <property type="evidence" value="ECO:0007669"/>
    <property type="project" value="TreeGrafter"/>
</dbReference>
<dbReference type="EC" id="6.3.2.12" evidence="7"/>
<evidence type="ECO:0000256" key="2">
    <source>
        <dbReference type="ARBA" id="ARBA00022598"/>
    </source>
</evidence>
<dbReference type="InterPro" id="IPR036565">
    <property type="entry name" value="Mur-like_cat_sf"/>
</dbReference>
<evidence type="ECO:0000256" key="4">
    <source>
        <dbReference type="ARBA" id="ARBA00022741"/>
    </source>
</evidence>
<dbReference type="GeneID" id="43581877"/>
<dbReference type="FunFam" id="3.40.1190.10:FF:000010">
    <property type="entry name" value="Dihydrofolate synthetase"/>
    <property type="match status" value="1"/>
</dbReference>
<keyword evidence="9" id="KW-1185">Reference proteome</keyword>
<dbReference type="RefSeq" id="XP_031853668.1">
    <property type="nucleotide sequence ID" value="XM_031997777.1"/>
</dbReference>
<evidence type="ECO:0000313" key="9">
    <source>
        <dbReference type="Proteomes" id="UP000398389"/>
    </source>
</evidence>
<keyword evidence="5 7" id="KW-0067">ATP-binding</keyword>
<evidence type="ECO:0000256" key="5">
    <source>
        <dbReference type="ARBA" id="ARBA00022840"/>
    </source>
</evidence>
<name>A0A5E8BP78_9ASCO</name>
<keyword evidence="2 7" id="KW-0436">Ligase</keyword>
<comment type="similarity">
    <text evidence="1 7">Belongs to the folylpolyglutamate synthase family.</text>
</comment>
<dbReference type="PROSITE" id="PS01012">
    <property type="entry name" value="FOLYLPOLYGLU_SYNT_2"/>
    <property type="match status" value="1"/>
</dbReference>
<dbReference type="GO" id="GO:0005739">
    <property type="term" value="C:mitochondrion"/>
    <property type="evidence" value="ECO:0007669"/>
    <property type="project" value="TreeGrafter"/>
</dbReference>
<dbReference type="PANTHER" id="PTHR11136">
    <property type="entry name" value="FOLYLPOLYGLUTAMATE SYNTHASE-RELATED"/>
    <property type="match status" value="1"/>
</dbReference>
<dbReference type="GO" id="GO:0006730">
    <property type="term" value="P:one-carbon metabolic process"/>
    <property type="evidence" value="ECO:0007669"/>
    <property type="project" value="UniProtKB-KW"/>
</dbReference>
<dbReference type="SUPFAM" id="SSF53244">
    <property type="entry name" value="MurD-like peptide ligases, peptide-binding domain"/>
    <property type="match status" value="1"/>
</dbReference>
<dbReference type="GO" id="GO:0046872">
    <property type="term" value="F:metal ion binding"/>
    <property type="evidence" value="ECO:0007669"/>
    <property type="project" value="UniProtKB-KW"/>
</dbReference>
<dbReference type="GO" id="GO:0004326">
    <property type="term" value="F:tetrahydrofolylpolyglutamate synthase activity"/>
    <property type="evidence" value="ECO:0007669"/>
    <property type="project" value="InterPro"/>
</dbReference>
<dbReference type="GO" id="GO:0008841">
    <property type="term" value="F:dihydrofolate synthase activity"/>
    <property type="evidence" value="ECO:0007669"/>
    <property type="project" value="UniProtKB-EC"/>
</dbReference>
<dbReference type="Proteomes" id="UP000398389">
    <property type="component" value="Unassembled WGS sequence"/>
</dbReference>
<protein>
    <recommendedName>
        <fullName evidence="7">Dihydrofolate synthetase</fullName>
        <ecNumber evidence="7">6.3.2.12</ecNumber>
    </recommendedName>
</protein>
<organism evidence="8 9">
    <name type="scientific">Magnusiomyces paraingens</name>
    <dbReference type="NCBI Taxonomy" id="2606893"/>
    <lineage>
        <taxon>Eukaryota</taxon>
        <taxon>Fungi</taxon>
        <taxon>Dikarya</taxon>
        <taxon>Ascomycota</taxon>
        <taxon>Saccharomycotina</taxon>
        <taxon>Dipodascomycetes</taxon>
        <taxon>Dipodascales</taxon>
        <taxon>Dipodascaceae</taxon>
        <taxon>Magnusiomyces</taxon>
    </lineage>
</organism>
<evidence type="ECO:0000313" key="8">
    <source>
        <dbReference type="EMBL" id="VVT51325.1"/>
    </source>
</evidence>
<dbReference type="AlphaFoldDB" id="A0A5E8BP78"/>
<proteinExistence type="inferred from homology"/>
<comment type="pathway">
    <text evidence="7">Cofactor biosynthesis; tetrahydrofolylpolyglutamate biosynthesis.</text>
</comment>
<dbReference type="InterPro" id="IPR018109">
    <property type="entry name" value="Folylpolyglutamate_synth_CS"/>
</dbReference>
<accession>A0A5E8BP78</accession>
<comment type="catalytic activity">
    <reaction evidence="7">
        <text>7,8-dihydropteroate + L-glutamate + ATP = 7,8-dihydrofolate + ADP + phosphate + H(+)</text>
        <dbReference type="Rhea" id="RHEA:23584"/>
        <dbReference type="ChEBI" id="CHEBI:15378"/>
        <dbReference type="ChEBI" id="CHEBI:17839"/>
        <dbReference type="ChEBI" id="CHEBI:29985"/>
        <dbReference type="ChEBI" id="CHEBI:30616"/>
        <dbReference type="ChEBI" id="CHEBI:43474"/>
        <dbReference type="ChEBI" id="CHEBI:57451"/>
        <dbReference type="ChEBI" id="CHEBI:456216"/>
        <dbReference type="EC" id="6.3.2.12"/>
    </reaction>
</comment>
<evidence type="ECO:0000256" key="7">
    <source>
        <dbReference type="PIRNR" id="PIRNR001563"/>
    </source>
</evidence>
<dbReference type="EMBL" id="CABVLU010000002">
    <property type="protein sequence ID" value="VVT51325.1"/>
    <property type="molecule type" value="Genomic_DNA"/>
</dbReference>
<dbReference type="OrthoDB" id="5212574at2759"/>
<dbReference type="SUPFAM" id="SSF53623">
    <property type="entry name" value="MurD-like peptide ligases, catalytic domain"/>
    <property type="match status" value="1"/>
</dbReference>
<dbReference type="UniPathway" id="UPA00850"/>